<protein>
    <recommendedName>
        <fullName evidence="7">Cationic amino acid transporter C-terminal domain-containing protein</fullName>
    </recommendedName>
</protein>
<evidence type="ECO:0000256" key="5">
    <source>
        <dbReference type="SAM" id="MobiDB-lite"/>
    </source>
</evidence>
<comment type="subcellular location">
    <subcellularLocation>
        <location evidence="1">Membrane</location>
        <topology evidence="1">Multi-pass membrane protein</topology>
    </subcellularLocation>
</comment>
<name>A0AAV0U001_HYABA</name>
<feature type="transmembrane region" description="Helical" evidence="6">
    <location>
        <begin position="640"/>
        <end position="658"/>
    </location>
</feature>
<dbReference type="Pfam" id="PF13520">
    <property type="entry name" value="AA_permease_2"/>
    <property type="match status" value="1"/>
</dbReference>
<reference evidence="8" key="1">
    <citation type="submission" date="2022-12" db="EMBL/GenBank/DDBJ databases">
        <authorList>
            <person name="Webb A."/>
        </authorList>
    </citation>
    <scope>NUCLEOTIDE SEQUENCE</scope>
    <source>
        <strain evidence="8">Hp1</strain>
    </source>
</reference>
<keyword evidence="2 6" id="KW-0812">Transmembrane</keyword>
<evidence type="ECO:0000256" key="3">
    <source>
        <dbReference type="ARBA" id="ARBA00022989"/>
    </source>
</evidence>
<dbReference type="InterPro" id="IPR029485">
    <property type="entry name" value="CAT_C"/>
</dbReference>
<dbReference type="Pfam" id="PF13906">
    <property type="entry name" value="AA_permease_C"/>
    <property type="match status" value="1"/>
</dbReference>
<feature type="transmembrane region" description="Helical" evidence="6">
    <location>
        <begin position="249"/>
        <end position="269"/>
    </location>
</feature>
<evidence type="ECO:0000256" key="4">
    <source>
        <dbReference type="ARBA" id="ARBA00023136"/>
    </source>
</evidence>
<dbReference type="InterPro" id="IPR002293">
    <property type="entry name" value="AA/rel_permease1"/>
</dbReference>
<feature type="compositionally biased region" description="Polar residues" evidence="5">
    <location>
        <begin position="605"/>
        <end position="615"/>
    </location>
</feature>
<keyword evidence="4 6" id="KW-0472">Membrane</keyword>
<feature type="transmembrane region" description="Helical" evidence="6">
    <location>
        <begin position="498"/>
        <end position="518"/>
    </location>
</feature>
<feature type="transmembrane region" description="Helical" evidence="6">
    <location>
        <begin position="46"/>
        <end position="67"/>
    </location>
</feature>
<dbReference type="PANTHER" id="PTHR43243">
    <property type="entry name" value="INNER MEMBRANE TRANSPORTER YGJI-RELATED"/>
    <property type="match status" value="1"/>
</dbReference>
<dbReference type="AlphaFoldDB" id="A0AAV0U001"/>
<feature type="transmembrane region" description="Helical" evidence="6">
    <location>
        <begin position="383"/>
        <end position="404"/>
    </location>
</feature>
<keyword evidence="9" id="KW-1185">Reference proteome</keyword>
<evidence type="ECO:0000259" key="7">
    <source>
        <dbReference type="Pfam" id="PF13906"/>
    </source>
</evidence>
<feature type="transmembrane region" description="Helical" evidence="6">
    <location>
        <begin position="170"/>
        <end position="189"/>
    </location>
</feature>
<dbReference type="GO" id="GO:0015171">
    <property type="term" value="F:amino acid transmembrane transporter activity"/>
    <property type="evidence" value="ECO:0007669"/>
    <property type="project" value="TreeGrafter"/>
</dbReference>
<proteinExistence type="predicted"/>
<dbReference type="EMBL" id="CANTFL010001012">
    <property type="protein sequence ID" value="CAI5730004.1"/>
    <property type="molecule type" value="Genomic_DNA"/>
</dbReference>
<organism evidence="8 9">
    <name type="scientific">Hyaloperonospora brassicae</name>
    <name type="common">Brassica downy mildew</name>
    <name type="synonym">Peronospora brassicae</name>
    <dbReference type="NCBI Taxonomy" id="162125"/>
    <lineage>
        <taxon>Eukaryota</taxon>
        <taxon>Sar</taxon>
        <taxon>Stramenopiles</taxon>
        <taxon>Oomycota</taxon>
        <taxon>Peronosporomycetes</taxon>
        <taxon>Peronosporales</taxon>
        <taxon>Peronosporaceae</taxon>
        <taxon>Hyaloperonospora</taxon>
    </lineage>
</organism>
<dbReference type="Proteomes" id="UP001162031">
    <property type="component" value="Unassembled WGS sequence"/>
</dbReference>
<accession>A0AAV0U001</accession>
<evidence type="ECO:0000256" key="2">
    <source>
        <dbReference type="ARBA" id="ARBA00022692"/>
    </source>
</evidence>
<evidence type="ECO:0000256" key="1">
    <source>
        <dbReference type="ARBA" id="ARBA00004141"/>
    </source>
</evidence>
<feature type="transmembrane region" description="Helical" evidence="6">
    <location>
        <begin position="456"/>
        <end position="473"/>
    </location>
</feature>
<dbReference type="GO" id="GO:0016020">
    <property type="term" value="C:membrane"/>
    <property type="evidence" value="ECO:0007669"/>
    <property type="project" value="UniProtKB-SubCell"/>
</dbReference>
<feature type="transmembrane region" description="Helical" evidence="6">
    <location>
        <begin position="79"/>
        <end position="100"/>
    </location>
</feature>
<comment type="caution">
    <text evidence="8">The sequence shown here is derived from an EMBL/GenBank/DDBJ whole genome shotgun (WGS) entry which is preliminary data.</text>
</comment>
<feature type="transmembrane region" description="Helical" evidence="6">
    <location>
        <begin position="664"/>
        <end position="683"/>
    </location>
</feature>
<feature type="transmembrane region" description="Helical" evidence="6">
    <location>
        <begin position="196"/>
        <end position="218"/>
    </location>
</feature>
<sequence>MSALRLALWRKPLRPASLPPHDNGTTTTAAATTAVEMRRTLGLFDLLMVGIGGTVGSGVFAIAGLIASRYAGPAATLSWLLAGLGCLLSGLSFMELACLIPSSGSTYAYAYHALGELPALLAGFLLTLEYGVSSAGGARSWSAKVSHLIESYFSGDPPVWLTRMSSSPDSVVDVYAGLLVATCMTVGLCGMDANKLLVNVVTMTKIAVVVFIIVVGLWHCRATNLVPFVPDAQPTGTSPDSAVASPAVAFGWPGVLVGASASFFGYIGYDEVCCLAAEAKDPATNIPRAIVGTILGAATLSVLATLALVGMQKYTAIDADEAFGAAFTSVGLDWAASFVAVGEVLTMPITSFIAFLAQPRVLYAMAQDGLLPKVFADVDAHGTLFRGTLLSGLGATVLAVFVPFHVLWNVISLGILVAFNFTNSSLLLVRTAKSAGVPTTDLEAAQAAWPAKASPGALIGAFFVVSFLAAFHWQKGVVASASLSAATNAPMFDRYMRAVGPFAAALFTIVAIALTFALSDIEMTQSVASKARPDAHAQDSVATDVPLEKRQALFGTDQRKCRHESGSFDRVCGEDDVKMEDSDIKSEVELSESICCPEQDQSLCSGATEDSSESSGHMVPSLKAGREEDKADEAASTFRAPFVPFTPCVAIFFNWFLFAQMDGTTVLLVVLWLLLAVAVYFGYSRHHSLAFQQTQYHRLALQEKP</sequence>
<gene>
    <name evidence="8" type="ORF">HBR001_LOCUS4708</name>
</gene>
<feature type="domain" description="Cationic amino acid transporter C-terminal" evidence="7">
    <location>
        <begin position="638"/>
        <end position="688"/>
    </location>
</feature>
<keyword evidence="3 6" id="KW-1133">Transmembrane helix</keyword>
<evidence type="ECO:0000256" key="6">
    <source>
        <dbReference type="SAM" id="Phobius"/>
    </source>
</evidence>
<feature type="transmembrane region" description="Helical" evidence="6">
    <location>
        <begin position="107"/>
        <end position="126"/>
    </location>
</feature>
<feature type="transmembrane region" description="Helical" evidence="6">
    <location>
        <begin position="290"/>
        <end position="314"/>
    </location>
</feature>
<dbReference type="Gene3D" id="1.20.1740.10">
    <property type="entry name" value="Amino acid/polyamine transporter I"/>
    <property type="match status" value="1"/>
</dbReference>
<dbReference type="PANTHER" id="PTHR43243:SF82">
    <property type="entry name" value="CATIONIC AMINO ACID TRANSPORTER C-TERMINAL DOMAIN-CONTAINING PROTEIN"/>
    <property type="match status" value="1"/>
</dbReference>
<feature type="region of interest" description="Disordered" evidence="5">
    <location>
        <begin position="605"/>
        <end position="626"/>
    </location>
</feature>
<feature type="transmembrane region" description="Helical" evidence="6">
    <location>
        <begin position="334"/>
        <end position="357"/>
    </location>
</feature>
<feature type="transmembrane region" description="Helical" evidence="6">
    <location>
        <begin position="410"/>
        <end position="429"/>
    </location>
</feature>
<evidence type="ECO:0000313" key="8">
    <source>
        <dbReference type="EMBL" id="CAI5730004.1"/>
    </source>
</evidence>
<evidence type="ECO:0000313" key="9">
    <source>
        <dbReference type="Proteomes" id="UP001162031"/>
    </source>
</evidence>